<dbReference type="AlphaFoldDB" id="A0AAU7EEZ9"/>
<dbReference type="GO" id="GO:0016829">
    <property type="term" value="F:lyase activity"/>
    <property type="evidence" value="ECO:0007669"/>
    <property type="project" value="UniProtKB-KW"/>
</dbReference>
<evidence type="ECO:0000256" key="11">
    <source>
        <dbReference type="ARBA" id="ARBA00049534"/>
    </source>
</evidence>
<evidence type="ECO:0000256" key="2">
    <source>
        <dbReference type="ARBA" id="ARBA00005091"/>
    </source>
</evidence>
<comment type="catalytic activity">
    <reaction evidence="11 12">
        <text>L-glutamine + H2O = L-glutamate + NH4(+)</text>
        <dbReference type="Rhea" id="RHEA:15889"/>
        <dbReference type="ChEBI" id="CHEBI:15377"/>
        <dbReference type="ChEBI" id="CHEBI:28938"/>
        <dbReference type="ChEBI" id="CHEBI:29985"/>
        <dbReference type="ChEBI" id="CHEBI:58359"/>
        <dbReference type="EC" id="3.5.1.2"/>
    </reaction>
</comment>
<comment type="catalytic activity">
    <reaction evidence="10 12">
        <text>5-[(5-phospho-1-deoxy-D-ribulos-1-ylimino)methylamino]-1-(5-phospho-beta-D-ribosyl)imidazole-4-carboxamide + L-glutamine = D-erythro-1-(imidazol-4-yl)glycerol 3-phosphate + 5-amino-1-(5-phospho-beta-D-ribosyl)imidazole-4-carboxamide + L-glutamate + H(+)</text>
        <dbReference type="Rhea" id="RHEA:24793"/>
        <dbReference type="ChEBI" id="CHEBI:15378"/>
        <dbReference type="ChEBI" id="CHEBI:29985"/>
        <dbReference type="ChEBI" id="CHEBI:58278"/>
        <dbReference type="ChEBI" id="CHEBI:58359"/>
        <dbReference type="ChEBI" id="CHEBI:58475"/>
        <dbReference type="ChEBI" id="CHEBI:58525"/>
        <dbReference type="EC" id="4.3.2.10"/>
    </reaction>
</comment>
<evidence type="ECO:0000256" key="1">
    <source>
        <dbReference type="ARBA" id="ARBA00004496"/>
    </source>
</evidence>
<name>A0AAU7EEZ9_9FLAO</name>
<dbReference type="InterPro" id="IPR010139">
    <property type="entry name" value="Imidazole-glycPsynth_HisH"/>
</dbReference>
<dbReference type="HAMAP" id="MF_00278">
    <property type="entry name" value="HisH"/>
    <property type="match status" value="1"/>
</dbReference>
<evidence type="ECO:0000256" key="4">
    <source>
        <dbReference type="ARBA" id="ARBA00022490"/>
    </source>
</evidence>
<gene>
    <name evidence="12 15" type="primary">hisH</name>
    <name evidence="15" type="ORF">QLS71_016585</name>
</gene>
<comment type="subcellular location">
    <subcellularLocation>
        <location evidence="1 12">Cytoplasm</location>
    </subcellularLocation>
</comment>
<keyword evidence="4 12" id="KW-0963">Cytoplasm</keyword>
<dbReference type="CDD" id="cd01748">
    <property type="entry name" value="GATase1_IGP_Synthase"/>
    <property type="match status" value="1"/>
</dbReference>
<dbReference type="PANTHER" id="PTHR42701:SF1">
    <property type="entry name" value="IMIDAZOLE GLYCEROL PHOSPHATE SYNTHASE SUBUNIT HISH"/>
    <property type="match status" value="1"/>
</dbReference>
<dbReference type="GO" id="GO:0005737">
    <property type="term" value="C:cytoplasm"/>
    <property type="evidence" value="ECO:0007669"/>
    <property type="project" value="UniProtKB-SubCell"/>
</dbReference>
<evidence type="ECO:0000313" key="15">
    <source>
        <dbReference type="EMBL" id="XBL13925.1"/>
    </source>
</evidence>
<comment type="function">
    <text evidence="12">IGPS catalyzes the conversion of PRFAR and glutamine to IGP, AICAR and glutamate. The HisH subunit catalyzes the hydrolysis of glutamine to glutamate and ammonia as part of the synthesis of IGP and AICAR. The resulting ammonia molecule is channeled to the active site of HisF.</text>
</comment>
<dbReference type="SUPFAM" id="SSF52317">
    <property type="entry name" value="Class I glutamine amidotransferase-like"/>
    <property type="match status" value="1"/>
</dbReference>
<dbReference type="Gene3D" id="3.40.50.880">
    <property type="match status" value="1"/>
</dbReference>
<organism evidence="15 16">
    <name type="scientific">Mariniflexile litorale</name>
    <dbReference type="NCBI Taxonomy" id="3045158"/>
    <lineage>
        <taxon>Bacteria</taxon>
        <taxon>Pseudomonadati</taxon>
        <taxon>Bacteroidota</taxon>
        <taxon>Flavobacteriia</taxon>
        <taxon>Flavobacteriales</taxon>
        <taxon>Flavobacteriaceae</taxon>
        <taxon>Mariniflexile</taxon>
    </lineage>
</organism>
<dbReference type="InterPro" id="IPR017926">
    <property type="entry name" value="GATASE"/>
</dbReference>
<feature type="domain" description="Glutamine amidotransferase" evidence="14">
    <location>
        <begin position="4"/>
        <end position="191"/>
    </location>
</feature>
<protein>
    <recommendedName>
        <fullName evidence="12">Imidazole glycerol phosphate synthase subunit HisH</fullName>
        <ecNumber evidence="12">4.3.2.10</ecNumber>
    </recommendedName>
    <alternativeName>
        <fullName evidence="12">IGP synthase glutaminase subunit</fullName>
        <ecNumber evidence="12">3.5.1.2</ecNumber>
    </alternativeName>
    <alternativeName>
        <fullName evidence="12">IGP synthase subunit HisH</fullName>
    </alternativeName>
    <alternativeName>
        <fullName evidence="12">ImGP synthase subunit HisH</fullName>
        <shortName evidence="12">IGPS subunit HisH</shortName>
    </alternativeName>
</protein>
<dbReference type="EC" id="4.3.2.10" evidence="12"/>
<evidence type="ECO:0000256" key="5">
    <source>
        <dbReference type="ARBA" id="ARBA00022605"/>
    </source>
</evidence>
<sequence length="197" mass="22046">MKIVIIDYGAGNIKSIQFAFKRLGMDAVLSNNPEEILAADKIIFPGVGEASTAMVMLKETGLDTLIPKLKQPVLGICLGMQLLCEFTEEGNTKGLGVFKTKVKRFDNDVKVPHMGWNVIKDLKSGLFKDIKENEYMYLVHSYYAEHCAETIATTDYSINYASALQHKNFYGVQFHPEKSSLAGEQILKNFLKLEVES</sequence>
<comment type="subunit">
    <text evidence="3 12">Heterodimer of HisH and HisF.</text>
</comment>
<evidence type="ECO:0000256" key="13">
    <source>
        <dbReference type="PIRSR" id="PIRSR000495-1"/>
    </source>
</evidence>
<dbReference type="InterPro" id="IPR029062">
    <property type="entry name" value="Class_I_gatase-like"/>
</dbReference>
<evidence type="ECO:0000256" key="6">
    <source>
        <dbReference type="ARBA" id="ARBA00022801"/>
    </source>
</evidence>
<evidence type="ECO:0000313" key="16">
    <source>
        <dbReference type="Proteomes" id="UP001224325"/>
    </source>
</evidence>
<evidence type="ECO:0000256" key="3">
    <source>
        <dbReference type="ARBA" id="ARBA00011152"/>
    </source>
</evidence>
<proteinExistence type="inferred from homology"/>
<dbReference type="Proteomes" id="UP001224325">
    <property type="component" value="Chromosome"/>
</dbReference>
<evidence type="ECO:0000256" key="8">
    <source>
        <dbReference type="ARBA" id="ARBA00023102"/>
    </source>
</evidence>
<keyword evidence="6 12" id="KW-0378">Hydrolase</keyword>
<dbReference type="GO" id="GO:0000107">
    <property type="term" value="F:imidazoleglycerol-phosphate synthase activity"/>
    <property type="evidence" value="ECO:0007669"/>
    <property type="project" value="UniProtKB-UniRule"/>
</dbReference>
<evidence type="ECO:0000256" key="7">
    <source>
        <dbReference type="ARBA" id="ARBA00022962"/>
    </source>
</evidence>
<dbReference type="GO" id="GO:0000105">
    <property type="term" value="P:L-histidine biosynthetic process"/>
    <property type="evidence" value="ECO:0007669"/>
    <property type="project" value="UniProtKB-UniRule"/>
</dbReference>
<dbReference type="FunFam" id="3.40.50.880:FF:000009">
    <property type="entry name" value="Imidazole glycerol phosphate synthase subunit HisH"/>
    <property type="match status" value="1"/>
</dbReference>
<reference evidence="15" key="1">
    <citation type="submission" date="2024-04" db="EMBL/GenBank/DDBJ databases">
        <title>Mariniflexile litorale, isolated from the shallow sediments of the Sea of Japan.</title>
        <authorList>
            <person name="Romanenko L."/>
            <person name="Isaeva M."/>
        </authorList>
    </citation>
    <scope>NUCLEOTIDE SEQUENCE [LARGE SCALE GENOMIC DNA]</scope>
    <source>
        <strain evidence="15">KMM 9835</strain>
    </source>
</reference>
<evidence type="ECO:0000259" key="14">
    <source>
        <dbReference type="Pfam" id="PF00117"/>
    </source>
</evidence>
<feature type="active site" evidence="12 13">
    <location>
        <position position="175"/>
    </location>
</feature>
<dbReference type="NCBIfam" id="TIGR01855">
    <property type="entry name" value="IMP_synth_hisH"/>
    <property type="match status" value="1"/>
</dbReference>
<keyword evidence="5 12" id="KW-0028">Amino-acid biosynthesis</keyword>
<dbReference type="PANTHER" id="PTHR42701">
    <property type="entry name" value="IMIDAZOLE GLYCEROL PHOSPHATE SYNTHASE SUBUNIT HISH"/>
    <property type="match status" value="1"/>
</dbReference>
<comment type="pathway">
    <text evidence="2 12">Amino-acid biosynthesis; L-histidine biosynthesis; L-histidine from 5-phospho-alpha-D-ribose 1-diphosphate: step 5/9.</text>
</comment>
<feature type="active site" evidence="12 13">
    <location>
        <position position="177"/>
    </location>
</feature>
<dbReference type="PIRSF" id="PIRSF000495">
    <property type="entry name" value="Amidotransf_hisH"/>
    <property type="match status" value="1"/>
</dbReference>
<keyword evidence="8 12" id="KW-0368">Histidine biosynthesis</keyword>
<feature type="active site" description="Nucleophile" evidence="12 13">
    <location>
        <position position="77"/>
    </location>
</feature>
<dbReference type="KEGG" id="mlil:QLS71_016585"/>
<keyword evidence="7 12" id="KW-0315">Glutamine amidotransferase</keyword>
<dbReference type="GO" id="GO:0004359">
    <property type="term" value="F:glutaminase activity"/>
    <property type="evidence" value="ECO:0007669"/>
    <property type="project" value="UniProtKB-EC"/>
</dbReference>
<keyword evidence="16" id="KW-1185">Reference proteome</keyword>
<dbReference type="EMBL" id="CP155618">
    <property type="protein sequence ID" value="XBL13925.1"/>
    <property type="molecule type" value="Genomic_DNA"/>
</dbReference>
<dbReference type="EC" id="3.5.1.2" evidence="12"/>
<dbReference type="Pfam" id="PF00117">
    <property type="entry name" value="GATase"/>
    <property type="match status" value="1"/>
</dbReference>
<evidence type="ECO:0000256" key="10">
    <source>
        <dbReference type="ARBA" id="ARBA00047838"/>
    </source>
</evidence>
<accession>A0AAU7EEZ9</accession>
<evidence type="ECO:0000256" key="12">
    <source>
        <dbReference type="HAMAP-Rule" id="MF_00278"/>
    </source>
</evidence>
<dbReference type="RefSeq" id="WP_308991901.1">
    <property type="nucleotide sequence ID" value="NZ_CP155618.1"/>
</dbReference>
<dbReference type="PROSITE" id="PS51273">
    <property type="entry name" value="GATASE_TYPE_1"/>
    <property type="match status" value="1"/>
</dbReference>
<keyword evidence="9 12" id="KW-0456">Lyase</keyword>
<evidence type="ECO:0000256" key="9">
    <source>
        <dbReference type="ARBA" id="ARBA00023239"/>
    </source>
</evidence>